<sequence length="363" mass="37479">MKRPFAIILGTLSIATGCADPASEATPAPRAVEVVEVGAYGSRSAPVYAGTLRAKQRSDLSFLRSGQVIELTLDLGDPFLRGDTLARLDNTELSLAVDELAATLIGAQAELSEAQRNNDRLMAMAGTGAVSQSDIDVAVARLASAEARVGSLEALVGQAQQRLSETILTAPYDGQIVDRLVEPSQIAAAGQPVYRIIGDDGGLEAVVSLPVGALDLFVRGHQTELVVRPSGEARRATVSEVGNAAGLSGLYPVSLALADSRGLRPGLRVEVPGRSDIGAGSAPSIPLTAYLASSGDRGIVFGVDPATGQVSMRPVQLGAITDDGIQVLSGIEMGDLIIARGLPSLRDGEIVAPLGVGVRQFNE</sequence>
<dbReference type="EMBL" id="BMGH01000001">
    <property type="protein sequence ID" value="GGD11645.1"/>
    <property type="molecule type" value="Genomic_DNA"/>
</dbReference>
<evidence type="ECO:0000313" key="5">
    <source>
        <dbReference type="Proteomes" id="UP000613582"/>
    </source>
</evidence>
<feature type="domain" description="Multidrug resistance protein MdtA-like alpha-helical hairpin" evidence="3">
    <location>
        <begin position="98"/>
        <end position="164"/>
    </location>
</feature>
<dbReference type="Gene3D" id="1.10.287.470">
    <property type="entry name" value="Helix hairpin bin"/>
    <property type="match status" value="1"/>
</dbReference>
<dbReference type="AlphaFoldDB" id="A0A8J2Y6M0"/>
<protein>
    <submittedName>
        <fullName evidence="4">Hemolysin D</fullName>
    </submittedName>
</protein>
<reference evidence="4" key="2">
    <citation type="submission" date="2020-09" db="EMBL/GenBank/DDBJ databases">
        <authorList>
            <person name="Sun Q."/>
            <person name="Zhou Y."/>
        </authorList>
    </citation>
    <scope>NUCLEOTIDE SEQUENCE</scope>
    <source>
        <strain evidence="4">CGMCC 1.12921</strain>
    </source>
</reference>
<organism evidence="4 5">
    <name type="scientific">Aquisalinus flavus</name>
    <dbReference type="NCBI Taxonomy" id="1526572"/>
    <lineage>
        <taxon>Bacteria</taxon>
        <taxon>Pseudomonadati</taxon>
        <taxon>Pseudomonadota</taxon>
        <taxon>Alphaproteobacteria</taxon>
        <taxon>Parvularculales</taxon>
        <taxon>Parvularculaceae</taxon>
        <taxon>Aquisalinus</taxon>
    </lineage>
</organism>
<comment type="caution">
    <text evidence="4">The sequence shown here is derived from an EMBL/GenBank/DDBJ whole genome shotgun (WGS) entry which is preliminary data.</text>
</comment>
<feature type="coiled-coil region" evidence="2">
    <location>
        <begin position="97"/>
        <end position="162"/>
    </location>
</feature>
<reference evidence="4" key="1">
    <citation type="journal article" date="2014" name="Int. J. Syst. Evol. Microbiol.">
        <title>Complete genome sequence of Corynebacterium casei LMG S-19264T (=DSM 44701T), isolated from a smear-ripened cheese.</title>
        <authorList>
            <consortium name="US DOE Joint Genome Institute (JGI-PGF)"/>
            <person name="Walter F."/>
            <person name="Albersmeier A."/>
            <person name="Kalinowski J."/>
            <person name="Ruckert C."/>
        </authorList>
    </citation>
    <scope>NUCLEOTIDE SEQUENCE</scope>
    <source>
        <strain evidence="4">CGMCC 1.12921</strain>
    </source>
</reference>
<dbReference type="GO" id="GO:0015562">
    <property type="term" value="F:efflux transmembrane transporter activity"/>
    <property type="evidence" value="ECO:0007669"/>
    <property type="project" value="TreeGrafter"/>
</dbReference>
<evidence type="ECO:0000313" key="4">
    <source>
        <dbReference type="EMBL" id="GGD11645.1"/>
    </source>
</evidence>
<dbReference type="Gene3D" id="2.40.50.100">
    <property type="match status" value="1"/>
</dbReference>
<dbReference type="Pfam" id="PF25876">
    <property type="entry name" value="HH_MFP_RND"/>
    <property type="match status" value="1"/>
</dbReference>
<evidence type="ECO:0000259" key="3">
    <source>
        <dbReference type="Pfam" id="PF25876"/>
    </source>
</evidence>
<evidence type="ECO:0000256" key="1">
    <source>
        <dbReference type="ARBA" id="ARBA00009477"/>
    </source>
</evidence>
<dbReference type="NCBIfam" id="TIGR01730">
    <property type="entry name" value="RND_mfp"/>
    <property type="match status" value="1"/>
</dbReference>
<comment type="similarity">
    <text evidence="1">Belongs to the membrane fusion protein (MFP) (TC 8.A.1) family.</text>
</comment>
<dbReference type="Proteomes" id="UP000613582">
    <property type="component" value="Unassembled WGS sequence"/>
</dbReference>
<evidence type="ECO:0000256" key="2">
    <source>
        <dbReference type="SAM" id="Coils"/>
    </source>
</evidence>
<dbReference type="InterPro" id="IPR058624">
    <property type="entry name" value="MdtA-like_HH"/>
</dbReference>
<keyword evidence="5" id="KW-1185">Reference proteome</keyword>
<dbReference type="SUPFAM" id="SSF111369">
    <property type="entry name" value="HlyD-like secretion proteins"/>
    <property type="match status" value="1"/>
</dbReference>
<dbReference type="Gene3D" id="2.40.420.20">
    <property type="match status" value="1"/>
</dbReference>
<accession>A0A8J2Y6M0</accession>
<dbReference type="PROSITE" id="PS51257">
    <property type="entry name" value="PROKAR_LIPOPROTEIN"/>
    <property type="match status" value="1"/>
</dbReference>
<dbReference type="PANTHER" id="PTHR30469">
    <property type="entry name" value="MULTIDRUG RESISTANCE PROTEIN MDTA"/>
    <property type="match status" value="1"/>
</dbReference>
<keyword evidence="2" id="KW-0175">Coiled coil</keyword>
<dbReference type="GO" id="GO:1990281">
    <property type="term" value="C:efflux pump complex"/>
    <property type="evidence" value="ECO:0007669"/>
    <property type="project" value="TreeGrafter"/>
</dbReference>
<dbReference type="PANTHER" id="PTHR30469:SF38">
    <property type="entry name" value="HLYD FAMILY SECRETION PROTEIN"/>
    <property type="match status" value="1"/>
</dbReference>
<name>A0A8J2Y6M0_9PROT</name>
<proteinExistence type="inferred from homology"/>
<dbReference type="InterPro" id="IPR006143">
    <property type="entry name" value="RND_pump_MFP"/>
</dbReference>
<gene>
    <name evidence="4" type="ORF">GCM10011342_20580</name>
</gene>
<dbReference type="RefSeq" id="WP_188158505.1">
    <property type="nucleotide sequence ID" value="NZ_BMGH01000001.1"/>
</dbReference>